<comment type="similarity">
    <text evidence="3">Belongs to the Hfq family.</text>
</comment>
<dbReference type="Proteomes" id="UP000215694">
    <property type="component" value="Unassembled WGS sequence"/>
</dbReference>
<dbReference type="NCBIfam" id="NF001602">
    <property type="entry name" value="PRK00395.1"/>
    <property type="match status" value="1"/>
</dbReference>
<dbReference type="OrthoDB" id="9799751at2"/>
<dbReference type="GO" id="GO:0006355">
    <property type="term" value="P:regulation of DNA-templated transcription"/>
    <property type="evidence" value="ECO:0007669"/>
    <property type="project" value="InterPro"/>
</dbReference>
<dbReference type="GO" id="GO:0005829">
    <property type="term" value="C:cytosol"/>
    <property type="evidence" value="ECO:0007669"/>
    <property type="project" value="TreeGrafter"/>
</dbReference>
<dbReference type="GO" id="GO:0003723">
    <property type="term" value="F:RNA binding"/>
    <property type="evidence" value="ECO:0007669"/>
    <property type="project" value="UniProtKB-UniRule"/>
</dbReference>
<dbReference type="AlphaFoldDB" id="A0A371J681"/>
<dbReference type="Gene3D" id="2.30.30.100">
    <property type="match status" value="1"/>
</dbReference>
<evidence type="ECO:0000313" key="7">
    <source>
        <dbReference type="Proteomes" id="UP000215694"/>
    </source>
</evidence>
<comment type="subunit">
    <text evidence="3">Homohexamer.</text>
</comment>
<sequence>MKNSVLNLQDLFLNNARKERIPVTIYLMNGVQVKGIVKGFDSYVILVEGDNKQQNMIYKHAVSTILPSKTINLQNNNTQQGTNNNYHASHENNNNYNNRR</sequence>
<dbReference type="GO" id="GO:0043487">
    <property type="term" value="P:regulation of RNA stability"/>
    <property type="evidence" value="ECO:0007669"/>
    <property type="project" value="TreeGrafter"/>
</dbReference>
<dbReference type="CDD" id="cd01716">
    <property type="entry name" value="Hfq"/>
    <property type="match status" value="1"/>
</dbReference>
<evidence type="ECO:0000313" key="6">
    <source>
        <dbReference type="EMBL" id="RDY28255.1"/>
    </source>
</evidence>
<keyword evidence="2 3" id="KW-0346">Stress response</keyword>
<protein>
    <recommendedName>
        <fullName evidence="3">RNA-binding protein Hfq</fullName>
    </recommendedName>
</protein>
<evidence type="ECO:0000256" key="4">
    <source>
        <dbReference type="SAM" id="MobiDB-lite"/>
    </source>
</evidence>
<dbReference type="PANTHER" id="PTHR34772:SF1">
    <property type="entry name" value="RNA-BINDING PROTEIN HFQ"/>
    <property type="match status" value="1"/>
</dbReference>
<evidence type="ECO:0000256" key="1">
    <source>
        <dbReference type="ARBA" id="ARBA00022884"/>
    </source>
</evidence>
<dbReference type="NCBIfam" id="TIGR02383">
    <property type="entry name" value="Hfq"/>
    <property type="match status" value="1"/>
</dbReference>
<dbReference type="InterPro" id="IPR010920">
    <property type="entry name" value="LSM_dom_sf"/>
</dbReference>
<dbReference type="GO" id="GO:0045974">
    <property type="term" value="P:regulation of translation, ncRNA-mediated"/>
    <property type="evidence" value="ECO:0007669"/>
    <property type="project" value="TreeGrafter"/>
</dbReference>
<comment type="function">
    <text evidence="3">RNA chaperone that binds small regulatory RNA (sRNAs) and mRNAs to facilitate mRNA translational regulation in response to envelope stress, environmental stress and changes in metabolite concentrations. Also binds with high specificity to tRNAs.</text>
</comment>
<dbReference type="EMBL" id="NOJY02000008">
    <property type="protein sequence ID" value="RDY28255.1"/>
    <property type="molecule type" value="Genomic_DNA"/>
</dbReference>
<name>A0A371J681_9FIRM</name>
<reference evidence="6 7" key="1">
    <citation type="journal article" date="2017" name="Genome Announc.">
        <title>Draft Genome Sequence of Romboutsia weinsteinii sp. nov. Strain CCRI-19649(T) Isolated from Surface Water.</title>
        <authorList>
            <person name="Maheux A.F."/>
            <person name="Boudreau D.K."/>
            <person name="Berube E."/>
            <person name="Boissinot M."/>
            <person name="Cantin P."/>
            <person name="Raymond F."/>
            <person name="Corbeil J."/>
            <person name="Omar R.F."/>
            <person name="Bergeron M.G."/>
        </authorList>
    </citation>
    <scope>NUCLEOTIDE SEQUENCE [LARGE SCALE GENOMIC DNA]</scope>
    <source>
        <strain evidence="6 7">CCRI-19649</strain>
    </source>
</reference>
<evidence type="ECO:0000259" key="5">
    <source>
        <dbReference type="PROSITE" id="PS52002"/>
    </source>
</evidence>
<evidence type="ECO:0000256" key="2">
    <source>
        <dbReference type="ARBA" id="ARBA00023016"/>
    </source>
</evidence>
<organism evidence="6 7">
    <name type="scientific">Romboutsia weinsteinii</name>
    <dbReference type="NCBI Taxonomy" id="2020949"/>
    <lineage>
        <taxon>Bacteria</taxon>
        <taxon>Bacillati</taxon>
        <taxon>Bacillota</taxon>
        <taxon>Clostridia</taxon>
        <taxon>Peptostreptococcales</taxon>
        <taxon>Peptostreptococcaceae</taxon>
        <taxon>Romboutsia</taxon>
    </lineage>
</organism>
<dbReference type="PROSITE" id="PS52002">
    <property type="entry name" value="SM"/>
    <property type="match status" value="1"/>
</dbReference>
<comment type="caution">
    <text evidence="6">The sequence shown here is derived from an EMBL/GenBank/DDBJ whole genome shotgun (WGS) entry which is preliminary data.</text>
</comment>
<gene>
    <name evidence="3" type="primary">hfq</name>
    <name evidence="6" type="ORF">CHL78_006625</name>
</gene>
<dbReference type="RefSeq" id="WP_094369029.1">
    <property type="nucleotide sequence ID" value="NZ_NOJY02000008.1"/>
</dbReference>
<feature type="region of interest" description="Disordered" evidence="4">
    <location>
        <begin position="72"/>
        <end position="100"/>
    </location>
</feature>
<accession>A0A371J681</accession>
<dbReference type="InterPro" id="IPR047575">
    <property type="entry name" value="Sm"/>
</dbReference>
<dbReference type="InterPro" id="IPR005001">
    <property type="entry name" value="Hfq"/>
</dbReference>
<evidence type="ECO:0000256" key="3">
    <source>
        <dbReference type="HAMAP-Rule" id="MF_00436"/>
    </source>
</evidence>
<dbReference type="SUPFAM" id="SSF50182">
    <property type="entry name" value="Sm-like ribonucleoproteins"/>
    <property type="match status" value="1"/>
</dbReference>
<proteinExistence type="inferred from homology"/>
<keyword evidence="7" id="KW-1185">Reference proteome</keyword>
<dbReference type="HAMAP" id="MF_00436">
    <property type="entry name" value="Hfq"/>
    <property type="match status" value="1"/>
</dbReference>
<keyword evidence="1 3" id="KW-0694">RNA-binding</keyword>
<dbReference type="PANTHER" id="PTHR34772">
    <property type="entry name" value="RNA-BINDING PROTEIN HFQ"/>
    <property type="match status" value="1"/>
</dbReference>
<dbReference type="Pfam" id="PF17209">
    <property type="entry name" value="Hfq"/>
    <property type="match status" value="1"/>
</dbReference>
<feature type="domain" description="Sm" evidence="5">
    <location>
        <begin position="10"/>
        <end position="71"/>
    </location>
</feature>